<evidence type="ECO:0000256" key="1">
    <source>
        <dbReference type="ARBA" id="ARBA00004123"/>
    </source>
</evidence>
<evidence type="ECO:0000313" key="10">
    <source>
        <dbReference type="EMBL" id="ENN77670.1"/>
    </source>
</evidence>
<evidence type="ECO:0000256" key="3">
    <source>
        <dbReference type="ARBA" id="ARBA00023015"/>
    </source>
</evidence>
<keyword evidence="3" id="KW-0805">Transcription regulation</keyword>
<keyword evidence="2" id="KW-0677">Repeat</keyword>
<sequence>MEKELMRFIINTDGSGVTEHQSTLQPPTLPITPLNTLPHPFQNVDAFGSLLGEEIVSSWRKTIESHQKSPALPSSDGLVKSTTPLLENNAEKSSTASTPQPLDTTGQHSPHENLVNGNPKSPHEDNNNHNNHNNNIPLAATFVNNFLRSDDSLKSPYRFDEHRSQFKFAEDLGMAPGSMVGRLGESLIPKGDPMEARLQEMLRYNMDKYASQNLDTLHIARRVRELLSIHNIGQRLFAKYVLGLSQGTVSELLSKPKPWDKLTEKGRDSYRKMHAWACDENAIMLLKSLIPKKVEPLQARFIEPQTQLLCESAEKWRACLLRNYKVIIPSTWPRLYQVFIG</sequence>
<evidence type="ECO:0000256" key="9">
    <source>
        <dbReference type="SAM" id="MobiDB-lite"/>
    </source>
</evidence>
<dbReference type="HOGENOM" id="CLU_814496_0_0_1"/>
<evidence type="ECO:0000256" key="4">
    <source>
        <dbReference type="ARBA" id="ARBA00023054"/>
    </source>
</evidence>
<proteinExistence type="predicted"/>
<dbReference type="PANTHER" id="PTHR14043">
    <property type="entry name" value="CCAAT DISPLACEMENT PROTEIN-RELATED"/>
    <property type="match status" value="1"/>
</dbReference>
<dbReference type="FunFam" id="1.10.260.40:FF:000010">
    <property type="entry name" value="Cut-like homeobox 1a"/>
    <property type="match status" value="1"/>
</dbReference>
<name>N6U7M4_DENPD</name>
<keyword evidence="7" id="KW-0804">Transcription</keyword>
<keyword evidence="6" id="KW-0371">Homeobox</keyword>
<dbReference type="GO" id="GO:0000977">
    <property type="term" value="F:RNA polymerase II transcription regulatory region sequence-specific DNA binding"/>
    <property type="evidence" value="ECO:0007669"/>
    <property type="project" value="TreeGrafter"/>
</dbReference>
<dbReference type="InterPro" id="IPR010982">
    <property type="entry name" value="Lambda_DNA-bd_dom_sf"/>
</dbReference>
<gene>
    <name evidence="10" type="ORF">YQE_05964</name>
</gene>
<dbReference type="PROSITE" id="PS51042">
    <property type="entry name" value="CUT"/>
    <property type="match status" value="1"/>
</dbReference>
<feature type="compositionally biased region" description="Polar residues" evidence="9">
    <location>
        <begin position="88"/>
        <end position="108"/>
    </location>
</feature>
<dbReference type="PANTHER" id="PTHR14043:SF2">
    <property type="entry name" value="HOMEOBOX PROTEIN CUT"/>
    <property type="match status" value="1"/>
</dbReference>
<evidence type="ECO:0000256" key="6">
    <source>
        <dbReference type="ARBA" id="ARBA00023155"/>
    </source>
</evidence>
<dbReference type="SUPFAM" id="SSF47413">
    <property type="entry name" value="lambda repressor-like DNA-binding domains"/>
    <property type="match status" value="1"/>
</dbReference>
<dbReference type="Gene3D" id="1.10.260.40">
    <property type="entry name" value="lambda repressor-like DNA-binding domains"/>
    <property type="match status" value="1"/>
</dbReference>
<dbReference type="AlphaFoldDB" id="N6U7M4"/>
<evidence type="ECO:0000256" key="5">
    <source>
        <dbReference type="ARBA" id="ARBA00023125"/>
    </source>
</evidence>
<dbReference type="Pfam" id="PF02376">
    <property type="entry name" value="CUT"/>
    <property type="match status" value="1"/>
</dbReference>
<evidence type="ECO:0000256" key="8">
    <source>
        <dbReference type="ARBA" id="ARBA00023242"/>
    </source>
</evidence>
<reference evidence="10" key="1">
    <citation type="journal article" date="2013" name="Genome Biol.">
        <title>Draft genome of the mountain pine beetle, Dendroctonus ponderosae Hopkins, a major forest pest.</title>
        <authorList>
            <person name="Keeling C.I."/>
            <person name="Yuen M.M."/>
            <person name="Liao N.Y."/>
            <person name="Docking T.R."/>
            <person name="Chan S.K."/>
            <person name="Taylor G.A."/>
            <person name="Palmquist D.L."/>
            <person name="Jackman S.D."/>
            <person name="Nguyen A."/>
            <person name="Li M."/>
            <person name="Henderson H."/>
            <person name="Janes J.K."/>
            <person name="Zhao Y."/>
            <person name="Pandoh P."/>
            <person name="Moore R."/>
            <person name="Sperling F.A."/>
            <person name="Huber D.P."/>
            <person name="Birol I."/>
            <person name="Jones S.J."/>
            <person name="Bohlmann J."/>
        </authorList>
    </citation>
    <scope>NUCLEOTIDE SEQUENCE</scope>
</reference>
<protein>
    <submittedName>
        <fullName evidence="10">Uncharacterized protein</fullName>
    </submittedName>
</protein>
<feature type="region of interest" description="Disordered" evidence="9">
    <location>
        <begin position="88"/>
        <end position="136"/>
    </location>
</feature>
<evidence type="ECO:0000256" key="2">
    <source>
        <dbReference type="ARBA" id="ARBA00022737"/>
    </source>
</evidence>
<feature type="non-terminal residue" evidence="10">
    <location>
        <position position="1"/>
    </location>
</feature>
<dbReference type="GO" id="GO:0005634">
    <property type="term" value="C:nucleus"/>
    <property type="evidence" value="ECO:0007669"/>
    <property type="project" value="UniProtKB-SubCell"/>
</dbReference>
<organism evidence="10">
    <name type="scientific">Dendroctonus ponderosae</name>
    <name type="common">Mountain pine beetle</name>
    <dbReference type="NCBI Taxonomy" id="77166"/>
    <lineage>
        <taxon>Eukaryota</taxon>
        <taxon>Metazoa</taxon>
        <taxon>Ecdysozoa</taxon>
        <taxon>Arthropoda</taxon>
        <taxon>Hexapoda</taxon>
        <taxon>Insecta</taxon>
        <taxon>Pterygota</taxon>
        <taxon>Neoptera</taxon>
        <taxon>Endopterygota</taxon>
        <taxon>Coleoptera</taxon>
        <taxon>Polyphaga</taxon>
        <taxon>Cucujiformia</taxon>
        <taxon>Curculionidae</taxon>
        <taxon>Scolytinae</taxon>
        <taxon>Dendroctonus</taxon>
    </lineage>
</organism>
<evidence type="ECO:0000256" key="7">
    <source>
        <dbReference type="ARBA" id="ARBA00023163"/>
    </source>
</evidence>
<dbReference type="InterPro" id="IPR003350">
    <property type="entry name" value="CUT_dom"/>
</dbReference>
<dbReference type="SMART" id="SM01109">
    <property type="entry name" value="CUT"/>
    <property type="match status" value="1"/>
</dbReference>
<keyword evidence="8" id="KW-0539">Nucleus</keyword>
<dbReference type="EMBL" id="KB740941">
    <property type="protein sequence ID" value="ENN77670.1"/>
    <property type="molecule type" value="Genomic_DNA"/>
</dbReference>
<dbReference type="GO" id="GO:0000981">
    <property type="term" value="F:DNA-binding transcription factor activity, RNA polymerase II-specific"/>
    <property type="evidence" value="ECO:0007669"/>
    <property type="project" value="TreeGrafter"/>
</dbReference>
<comment type="subcellular location">
    <subcellularLocation>
        <location evidence="1">Nucleus</location>
    </subcellularLocation>
</comment>
<dbReference type="OrthoDB" id="10257567at2759"/>
<accession>N6U7M4</accession>
<keyword evidence="5" id="KW-0238">DNA-binding</keyword>
<keyword evidence="4" id="KW-0175">Coiled coil</keyword>